<proteinExistence type="predicted"/>
<dbReference type="Proteomes" id="UP000023152">
    <property type="component" value="Unassembled WGS sequence"/>
</dbReference>
<keyword evidence="1" id="KW-0472">Membrane</keyword>
<evidence type="ECO:0000313" key="3">
    <source>
        <dbReference type="Proteomes" id="UP000023152"/>
    </source>
</evidence>
<organism evidence="2 3">
    <name type="scientific">Reticulomyxa filosa</name>
    <dbReference type="NCBI Taxonomy" id="46433"/>
    <lineage>
        <taxon>Eukaryota</taxon>
        <taxon>Sar</taxon>
        <taxon>Rhizaria</taxon>
        <taxon>Retaria</taxon>
        <taxon>Foraminifera</taxon>
        <taxon>Monothalamids</taxon>
        <taxon>Reticulomyxidae</taxon>
        <taxon>Reticulomyxa</taxon>
    </lineage>
</organism>
<reference evidence="2 3" key="1">
    <citation type="journal article" date="2013" name="Curr. Biol.">
        <title>The Genome of the Foraminiferan Reticulomyxa filosa.</title>
        <authorList>
            <person name="Glockner G."/>
            <person name="Hulsmann N."/>
            <person name="Schleicher M."/>
            <person name="Noegel A.A."/>
            <person name="Eichinger L."/>
            <person name="Gallinger C."/>
            <person name="Pawlowski J."/>
            <person name="Sierra R."/>
            <person name="Euteneuer U."/>
            <person name="Pillet L."/>
            <person name="Moustafa A."/>
            <person name="Platzer M."/>
            <person name="Groth M."/>
            <person name="Szafranski K."/>
            <person name="Schliwa M."/>
        </authorList>
    </citation>
    <scope>NUCLEOTIDE SEQUENCE [LARGE SCALE GENOMIC DNA]</scope>
</reference>
<accession>X6PAZ4</accession>
<evidence type="ECO:0000256" key="1">
    <source>
        <dbReference type="SAM" id="Phobius"/>
    </source>
</evidence>
<dbReference type="AlphaFoldDB" id="X6PAZ4"/>
<feature type="transmembrane region" description="Helical" evidence="1">
    <location>
        <begin position="129"/>
        <end position="153"/>
    </location>
</feature>
<protein>
    <submittedName>
        <fullName evidence="2">Uncharacterized protein</fullName>
    </submittedName>
</protein>
<dbReference type="EMBL" id="ASPP01001728">
    <property type="protein sequence ID" value="ETO35321.1"/>
    <property type="molecule type" value="Genomic_DNA"/>
</dbReference>
<keyword evidence="1" id="KW-1133">Transmembrane helix</keyword>
<sequence length="154" mass="17776">MAETLVQGVQGLFKLDLNQVIVDLIITMANDYRVIEEIKRLLSGNVYSKCEKFGNIAVCVVFSHCYTGHKIEEGEFNRANLKGRDVAIYTILNQVFHSFVTCCKINAVIGEWSNEFDSDHDNDDLEGSFFFVFFYWLKLFPCVYVNGLMYVWID</sequence>
<keyword evidence="3" id="KW-1185">Reference proteome</keyword>
<comment type="caution">
    <text evidence="2">The sequence shown here is derived from an EMBL/GenBank/DDBJ whole genome shotgun (WGS) entry which is preliminary data.</text>
</comment>
<gene>
    <name evidence="2" type="ORF">RFI_01742</name>
</gene>
<name>X6PAZ4_RETFI</name>
<evidence type="ECO:0000313" key="2">
    <source>
        <dbReference type="EMBL" id="ETO35321.1"/>
    </source>
</evidence>
<keyword evidence="1" id="KW-0812">Transmembrane</keyword>